<name>A0ABT0XF39_9BACI</name>
<protein>
    <submittedName>
        <fullName evidence="9">Spore germination protein</fullName>
    </submittedName>
</protein>
<evidence type="ECO:0000256" key="5">
    <source>
        <dbReference type="ARBA" id="ARBA00022692"/>
    </source>
</evidence>
<dbReference type="InterPro" id="IPR004761">
    <property type="entry name" value="Spore_GerAB"/>
</dbReference>
<organism evidence="9 10">
    <name type="scientific">Alkalicoccobacillus plakortidis</name>
    <dbReference type="NCBI Taxonomy" id="444060"/>
    <lineage>
        <taxon>Bacteria</taxon>
        <taxon>Bacillati</taxon>
        <taxon>Bacillota</taxon>
        <taxon>Bacilli</taxon>
        <taxon>Bacillales</taxon>
        <taxon>Bacillaceae</taxon>
        <taxon>Alkalicoccobacillus</taxon>
    </lineage>
</organism>
<evidence type="ECO:0000313" key="9">
    <source>
        <dbReference type="EMBL" id="MCM2674513.1"/>
    </source>
</evidence>
<sequence length="363" mass="40770">MKQEFDSISTYQLTILIINCMLGVGFLVLPRRITVTLDSPDGWISLLISGLIILFAVLLLFYFFSKHKVKDIVEYTELAFGKWMSKFICILLVLYFISLTGYEAVAMSEMVRFFLLETTPQMLVVSIILVLAAYLGSSPINTLVRVCMFFLPFCLVVVFFIFLSGLKEVNINNLRPVLESGFNPFVKGFFSTSLSYLGLESLLIFTAFTSAKTKKVKAAVIGIGSTSVLYALTYIIVVGALSYQEVKTLTWPTISFIQTFSIHGIFLERLDSFLLSTWILQFFTICAINTFNICYILEKTFSLKPLTSCFIIVPLAFLVAYIPSDSTEIFLLANFVDRGGLICLIVLPLICFITVSIKKKVIS</sequence>
<evidence type="ECO:0000313" key="10">
    <source>
        <dbReference type="Proteomes" id="UP001203665"/>
    </source>
</evidence>
<accession>A0ABT0XF39</accession>
<comment type="caution">
    <text evidence="9">The sequence shown here is derived from an EMBL/GenBank/DDBJ whole genome shotgun (WGS) entry which is preliminary data.</text>
</comment>
<evidence type="ECO:0000256" key="7">
    <source>
        <dbReference type="ARBA" id="ARBA00023136"/>
    </source>
</evidence>
<evidence type="ECO:0000256" key="1">
    <source>
        <dbReference type="ARBA" id="ARBA00004141"/>
    </source>
</evidence>
<evidence type="ECO:0000256" key="4">
    <source>
        <dbReference type="ARBA" id="ARBA00022544"/>
    </source>
</evidence>
<dbReference type="Pfam" id="PF03845">
    <property type="entry name" value="Spore_permease"/>
    <property type="match status" value="1"/>
</dbReference>
<evidence type="ECO:0000256" key="8">
    <source>
        <dbReference type="SAM" id="Phobius"/>
    </source>
</evidence>
<dbReference type="Proteomes" id="UP001203665">
    <property type="component" value="Unassembled WGS sequence"/>
</dbReference>
<evidence type="ECO:0000256" key="6">
    <source>
        <dbReference type="ARBA" id="ARBA00022989"/>
    </source>
</evidence>
<dbReference type="RefSeq" id="WP_251604379.1">
    <property type="nucleotide sequence ID" value="NZ_JAMQJY010000001.1"/>
</dbReference>
<feature type="transmembrane region" description="Helical" evidence="8">
    <location>
        <begin position="83"/>
        <end position="102"/>
    </location>
</feature>
<keyword evidence="10" id="KW-1185">Reference proteome</keyword>
<feature type="transmembrane region" description="Helical" evidence="8">
    <location>
        <begin position="306"/>
        <end position="323"/>
    </location>
</feature>
<gene>
    <name evidence="9" type="ORF">NDM98_02600</name>
</gene>
<feature type="transmembrane region" description="Helical" evidence="8">
    <location>
        <begin position="12"/>
        <end position="30"/>
    </location>
</feature>
<keyword evidence="6 8" id="KW-1133">Transmembrane helix</keyword>
<comment type="similarity">
    <text evidence="2">Belongs to the amino acid-polyamine-organocation (APC) superfamily. Spore germination protein (SGP) (TC 2.A.3.9) family.</text>
</comment>
<feature type="transmembrane region" description="Helical" evidence="8">
    <location>
        <begin position="335"/>
        <end position="357"/>
    </location>
</feature>
<evidence type="ECO:0000256" key="2">
    <source>
        <dbReference type="ARBA" id="ARBA00007998"/>
    </source>
</evidence>
<comment type="subcellular location">
    <subcellularLocation>
        <location evidence="1">Membrane</location>
        <topology evidence="1">Multi-pass membrane protein</topology>
    </subcellularLocation>
</comment>
<dbReference type="PANTHER" id="PTHR34975">
    <property type="entry name" value="SPORE GERMINATION PROTEIN A2"/>
    <property type="match status" value="1"/>
</dbReference>
<feature type="transmembrane region" description="Helical" evidence="8">
    <location>
        <begin position="278"/>
        <end position="297"/>
    </location>
</feature>
<feature type="transmembrane region" description="Helical" evidence="8">
    <location>
        <begin position="185"/>
        <end position="208"/>
    </location>
</feature>
<proteinExistence type="inferred from homology"/>
<evidence type="ECO:0000256" key="3">
    <source>
        <dbReference type="ARBA" id="ARBA00022448"/>
    </source>
</evidence>
<keyword evidence="5 8" id="KW-0812">Transmembrane</keyword>
<feature type="transmembrane region" description="Helical" evidence="8">
    <location>
        <begin position="143"/>
        <end position="165"/>
    </location>
</feature>
<keyword evidence="4" id="KW-0309">Germination</keyword>
<keyword evidence="7 8" id="KW-0472">Membrane</keyword>
<dbReference type="PANTHER" id="PTHR34975:SF2">
    <property type="entry name" value="SPORE GERMINATION PROTEIN A2"/>
    <property type="match status" value="1"/>
</dbReference>
<feature type="transmembrane region" description="Helical" evidence="8">
    <location>
        <begin position="42"/>
        <end position="63"/>
    </location>
</feature>
<dbReference type="NCBIfam" id="TIGR00912">
    <property type="entry name" value="2A0309"/>
    <property type="match status" value="1"/>
</dbReference>
<keyword evidence="3" id="KW-0813">Transport</keyword>
<dbReference type="Gene3D" id="1.20.1740.10">
    <property type="entry name" value="Amino acid/polyamine transporter I"/>
    <property type="match status" value="1"/>
</dbReference>
<feature type="transmembrane region" description="Helical" evidence="8">
    <location>
        <begin position="220"/>
        <end position="243"/>
    </location>
</feature>
<dbReference type="EMBL" id="JAMQJY010000001">
    <property type="protein sequence ID" value="MCM2674513.1"/>
    <property type="molecule type" value="Genomic_DNA"/>
</dbReference>
<reference evidence="9" key="1">
    <citation type="submission" date="2022-06" db="EMBL/GenBank/DDBJ databases">
        <title>Alkalicoccobacillus porphyridii sp. nov., isolated from a marine red alga, Porphyridium purpureum and reclassification of Shouchella plakortidis and Shouchella gibsonii as Alkalicoccobacillus plakortidis comb. nov. and Alkalicoccobacillus gibsonii comb. nov.</title>
        <authorList>
            <person name="Kim K.H."/>
            <person name="Lee J.K."/>
            <person name="Han D.M."/>
            <person name="Baek J.H."/>
            <person name="Jeon C.O."/>
        </authorList>
    </citation>
    <scope>NUCLEOTIDE SEQUENCE</scope>
    <source>
        <strain evidence="9">DSM 19153</strain>
    </source>
</reference>
<feature type="transmembrane region" description="Helical" evidence="8">
    <location>
        <begin position="114"/>
        <end position="136"/>
    </location>
</feature>